<name>A0A0K2U1N9_LEPSM</name>
<reference evidence="1" key="1">
    <citation type="submission" date="2014-05" db="EMBL/GenBank/DDBJ databases">
        <authorList>
            <person name="Chronopoulou M."/>
        </authorList>
    </citation>
    <scope>NUCLEOTIDE SEQUENCE</scope>
    <source>
        <tissue evidence="1">Whole organism</tissue>
    </source>
</reference>
<sequence>MNQDCLSAHTFIKVLEEEKKKDKKEIPLDLKKKNTTKNTIDKRNFEMKKPCEERVSLTPRPIRIFLFIHKRRRKRKKKRVLTRGSHMNSGYYFLDNNTCGPSTQKQDRMSFFSNWSVD</sequence>
<protein>
    <submittedName>
        <fullName evidence="1">Uncharacterized protein</fullName>
    </submittedName>
</protein>
<dbReference type="EMBL" id="HACA01014802">
    <property type="protein sequence ID" value="CDW32163.1"/>
    <property type="molecule type" value="Transcribed_RNA"/>
</dbReference>
<proteinExistence type="predicted"/>
<accession>A0A0K2U1N9</accession>
<evidence type="ECO:0000313" key="1">
    <source>
        <dbReference type="EMBL" id="CDW32163.1"/>
    </source>
</evidence>
<dbReference type="AlphaFoldDB" id="A0A0K2U1N9"/>
<organism evidence="1">
    <name type="scientific">Lepeophtheirus salmonis</name>
    <name type="common">Salmon louse</name>
    <name type="synonym">Caligus salmonis</name>
    <dbReference type="NCBI Taxonomy" id="72036"/>
    <lineage>
        <taxon>Eukaryota</taxon>
        <taxon>Metazoa</taxon>
        <taxon>Ecdysozoa</taxon>
        <taxon>Arthropoda</taxon>
        <taxon>Crustacea</taxon>
        <taxon>Multicrustacea</taxon>
        <taxon>Hexanauplia</taxon>
        <taxon>Copepoda</taxon>
        <taxon>Siphonostomatoida</taxon>
        <taxon>Caligidae</taxon>
        <taxon>Lepeophtheirus</taxon>
    </lineage>
</organism>